<protein>
    <submittedName>
        <fullName evidence="2">Uncharacterized protein</fullName>
    </submittedName>
</protein>
<reference evidence="2" key="1">
    <citation type="submission" date="2020-05" db="EMBL/GenBank/DDBJ databases">
        <title>Mycena genomes resolve the evolution of fungal bioluminescence.</title>
        <authorList>
            <person name="Tsai I.J."/>
        </authorList>
    </citation>
    <scope>NUCLEOTIDE SEQUENCE</scope>
    <source>
        <strain evidence="2">160909Yilan</strain>
    </source>
</reference>
<accession>A0A8H6XYW7</accession>
<name>A0A8H6XYW7_9AGAR</name>
<comment type="caution">
    <text evidence="2">The sequence shown here is derived from an EMBL/GenBank/DDBJ whole genome shotgun (WGS) entry which is preliminary data.</text>
</comment>
<proteinExistence type="predicted"/>
<gene>
    <name evidence="2" type="ORF">MSAN_01650400</name>
</gene>
<feature type="compositionally biased region" description="Basic and acidic residues" evidence="1">
    <location>
        <begin position="171"/>
        <end position="181"/>
    </location>
</feature>
<evidence type="ECO:0000256" key="1">
    <source>
        <dbReference type="SAM" id="MobiDB-lite"/>
    </source>
</evidence>
<evidence type="ECO:0000313" key="2">
    <source>
        <dbReference type="EMBL" id="KAF7350883.1"/>
    </source>
</evidence>
<feature type="region of interest" description="Disordered" evidence="1">
    <location>
        <begin position="171"/>
        <end position="195"/>
    </location>
</feature>
<dbReference type="AlphaFoldDB" id="A0A8H6XYW7"/>
<organism evidence="2 3">
    <name type="scientific">Mycena sanguinolenta</name>
    <dbReference type="NCBI Taxonomy" id="230812"/>
    <lineage>
        <taxon>Eukaryota</taxon>
        <taxon>Fungi</taxon>
        <taxon>Dikarya</taxon>
        <taxon>Basidiomycota</taxon>
        <taxon>Agaricomycotina</taxon>
        <taxon>Agaricomycetes</taxon>
        <taxon>Agaricomycetidae</taxon>
        <taxon>Agaricales</taxon>
        <taxon>Marasmiineae</taxon>
        <taxon>Mycenaceae</taxon>
        <taxon>Mycena</taxon>
    </lineage>
</organism>
<keyword evidence="3" id="KW-1185">Reference proteome</keyword>
<evidence type="ECO:0000313" key="3">
    <source>
        <dbReference type="Proteomes" id="UP000623467"/>
    </source>
</evidence>
<dbReference type="EMBL" id="JACAZH010000014">
    <property type="protein sequence ID" value="KAF7350883.1"/>
    <property type="molecule type" value="Genomic_DNA"/>
</dbReference>
<sequence>MYSQCSSSTCFEGQLCFEIRKRKEYIQIQLRIRAAMRTPDSTRLLRCGCIYAHRDPHTRVATQHATEASVRRGCTTRSLRECASTRQTDRYVVRAREVDAGIDAESALPLQNAQRELRAAFSFPLTCRASFTSPTTAPAHCSPPPRATRLALLRRSRAPRGVAARSRTASRRLEDAVEGTRHMHRPTSRTCARSRCGDPTRLTRLRRFGGRVCGVDTARERRHAVVASTRSAQRIRVEATTERHVPRAPPCLVPVDRPARARGG</sequence>
<dbReference type="Proteomes" id="UP000623467">
    <property type="component" value="Unassembled WGS sequence"/>
</dbReference>